<dbReference type="Gene3D" id="3.30.1780.10">
    <property type="entry name" value="ornithine cyclodeaminase, domain 1"/>
    <property type="match status" value="1"/>
</dbReference>
<comment type="similarity">
    <text evidence="1">Belongs to the ornithine cyclodeaminase/mu-crystallin family.</text>
</comment>
<dbReference type="EC" id="4.3.1.12" evidence="2"/>
<dbReference type="AlphaFoldDB" id="A0A0H4T9A0"/>
<dbReference type="GO" id="GO:0016491">
    <property type="term" value="F:oxidoreductase activity"/>
    <property type="evidence" value="ECO:0007669"/>
    <property type="project" value="UniProtKB-ARBA"/>
</dbReference>
<dbReference type="PANTHER" id="PTHR13812:SF19">
    <property type="entry name" value="KETIMINE REDUCTASE MU-CRYSTALLIN"/>
    <property type="match status" value="1"/>
</dbReference>
<dbReference type="GO" id="GO:0019752">
    <property type="term" value="P:carboxylic acid metabolic process"/>
    <property type="evidence" value="ECO:0007669"/>
    <property type="project" value="UniProtKB-ARBA"/>
</dbReference>
<dbReference type="FunFam" id="3.40.50.720:FF:000311">
    <property type="entry name" value="Ornithine cyclodeaminase"/>
    <property type="match status" value="1"/>
</dbReference>
<sequence>MLVLGRDDLRAALPPAELVDVLADAFRAHAEGRTRVPPRTVVPVTDDGLLLLMPAALGAAGDDGLALGTKLVTYYAANRARGHPTLQASYVLLDGATGRPLALLEGTVLTGLRTGATSALAARYLARADTRRAVCFGAGAQATFQLRCLAATLPLERVTVVGRDPARAAAFAAAMGAELGIPVEAGADPRRALREADLVTCATTSATPVVAGAELRAGTHVDAVGAFRPGTREVDTETVRRARVVVDTYAGALEEAGDLLIPLAEGVVARGHVTAELAELVTGRRPGRTHPGEITLFKSVGFALEDVAAARLAYERARAQSLGTEVPL</sequence>
<evidence type="ECO:0000313" key="2">
    <source>
        <dbReference type="EMBL" id="AKQ03047.1"/>
    </source>
</evidence>
<dbReference type="Gene3D" id="3.40.50.720">
    <property type="entry name" value="NAD(P)-binding Rossmann-like Domain"/>
    <property type="match status" value="1"/>
</dbReference>
<dbReference type="SUPFAM" id="SSF51735">
    <property type="entry name" value="NAD(P)-binding Rossmann-fold domains"/>
    <property type="match status" value="1"/>
</dbReference>
<accession>A0A0H4T9A0</accession>
<keyword evidence="2" id="KW-0456">Lyase</keyword>
<dbReference type="InterPro" id="IPR023401">
    <property type="entry name" value="ODC_N"/>
</dbReference>
<dbReference type="GO" id="GO:0005737">
    <property type="term" value="C:cytoplasm"/>
    <property type="evidence" value="ECO:0007669"/>
    <property type="project" value="TreeGrafter"/>
</dbReference>
<protein>
    <submittedName>
        <fullName evidence="2">Ornithine cyclodeaminase/mu-crystallin family protein, ornithine cyclodeaminase</fullName>
        <ecNumber evidence="2">4.3.1.12</ecNumber>
    </submittedName>
</protein>
<organism evidence="2">
    <name type="scientific">uncultured bacterium Rifle_16ft_4_minimus_37862</name>
    <dbReference type="NCBI Taxonomy" id="1665157"/>
    <lineage>
        <taxon>Bacteria</taxon>
        <taxon>environmental samples</taxon>
    </lineage>
</organism>
<proteinExistence type="inferred from homology"/>
<dbReference type="PANTHER" id="PTHR13812">
    <property type="entry name" value="KETIMINE REDUCTASE MU-CRYSTALLIN"/>
    <property type="match status" value="1"/>
</dbReference>
<dbReference type="InterPro" id="IPR003462">
    <property type="entry name" value="ODC_Mu_crystall"/>
</dbReference>
<dbReference type="EMBL" id="KT007007">
    <property type="protein sequence ID" value="AKQ03047.1"/>
    <property type="molecule type" value="Genomic_DNA"/>
</dbReference>
<dbReference type="GO" id="GO:0008473">
    <property type="term" value="F:ornithine cyclodeaminase activity"/>
    <property type="evidence" value="ECO:0007669"/>
    <property type="project" value="UniProtKB-EC"/>
</dbReference>
<name>A0A0H4T9A0_9BACT</name>
<reference evidence="2" key="1">
    <citation type="journal article" date="2015" name="ISME J.">
        <title>Aquifer environment selects for microbial species cohorts in sediment and groundwater.</title>
        <authorList>
            <person name="Hug L.A."/>
            <person name="Thomas B.C."/>
            <person name="Brown C.T."/>
            <person name="Frischkorn K.R."/>
            <person name="Williams K.H."/>
            <person name="Tringe S.G."/>
            <person name="Banfield J.F."/>
        </authorList>
    </citation>
    <scope>NUCLEOTIDE SEQUENCE</scope>
</reference>
<dbReference type="InterPro" id="IPR036291">
    <property type="entry name" value="NAD(P)-bd_dom_sf"/>
</dbReference>
<dbReference type="PIRSF" id="PIRSF001439">
    <property type="entry name" value="CryM"/>
    <property type="match status" value="1"/>
</dbReference>
<evidence type="ECO:0000256" key="1">
    <source>
        <dbReference type="ARBA" id="ARBA00008903"/>
    </source>
</evidence>
<dbReference type="Pfam" id="PF02423">
    <property type="entry name" value="OCD_Mu_crystall"/>
    <property type="match status" value="1"/>
</dbReference>